<dbReference type="EMBL" id="CP078073">
    <property type="protein sequence ID" value="QXL88437.1"/>
    <property type="molecule type" value="Genomic_DNA"/>
</dbReference>
<dbReference type="Proteomes" id="UP000693972">
    <property type="component" value="Unassembled WGS sequence"/>
</dbReference>
<evidence type="ECO:0000313" key="4">
    <source>
        <dbReference type="Proteomes" id="UP000693972"/>
    </source>
</evidence>
<proteinExistence type="predicted"/>
<reference evidence="3 4" key="1">
    <citation type="submission" date="2021-07" db="EMBL/GenBank/DDBJ databases">
        <title>Karlodiniumbacter phycospheric gen. nov., sp. nov., a phycosphere bacterium isolated from karlodinium veneficum.</title>
        <authorList>
            <person name="Peng Y."/>
            <person name="Jiang L."/>
            <person name="Lee J."/>
        </authorList>
    </citation>
    <scope>NUCLEOTIDE SEQUENCE</scope>
    <source>
        <strain evidence="3 4">N5</strain>
    </source>
</reference>
<sequence>MRVPALIPMVMTLVLAACVTTTPVTSPLPEPRVEEEVAATTPSNLSQSLARYYRNSEARLVSRGMLRTDGGGPDTPFSADQLAANFERIALYDEYQLENGRFVARQTPSTLRRWSGPVRLQPHFGASVEAGQQAEDRSVLSTYATRLSRLTGHPISTVNSGGNYHVLFMNADALATSGPLLRQLVPSINDATIREIQDMGRLTYCSIFAFSPTGTSEYITAIAVIRDEHPDLLRRSCIHEEVAQGLGLPNDSRTARPTIFNDDEEFALLTRHDELLLRILYNDRLTIGMTPDQARPIVRQIVGELVGGPS</sequence>
<evidence type="ECO:0000256" key="1">
    <source>
        <dbReference type="SAM" id="SignalP"/>
    </source>
</evidence>
<dbReference type="InterPro" id="IPR021323">
    <property type="entry name" value="DUF2927"/>
</dbReference>
<dbReference type="AlphaFoldDB" id="A0A975TVP5"/>
<name>A0A975TVP5_9RHOB</name>
<gene>
    <name evidence="2" type="ORF">KUL25_02615</name>
    <name evidence="3" type="ORF">KUL25_02620</name>
</gene>
<keyword evidence="1" id="KW-0732">Signal</keyword>
<organism evidence="3">
    <name type="scientific">Gymnodinialimonas phycosphaerae</name>
    <dbReference type="NCBI Taxonomy" id="2841589"/>
    <lineage>
        <taxon>Bacteria</taxon>
        <taxon>Pseudomonadati</taxon>
        <taxon>Pseudomonadota</taxon>
        <taxon>Alphaproteobacteria</taxon>
        <taxon>Rhodobacterales</taxon>
        <taxon>Paracoccaceae</taxon>
        <taxon>Gymnodinialimonas</taxon>
    </lineage>
</organism>
<dbReference type="Pfam" id="PF11150">
    <property type="entry name" value="DUF2927"/>
    <property type="match status" value="1"/>
</dbReference>
<protein>
    <submittedName>
        <fullName evidence="3">DUF2927 domain-containing protein</fullName>
    </submittedName>
</protein>
<accession>A0A975TVP5</accession>
<evidence type="ECO:0000313" key="2">
    <source>
        <dbReference type="EMBL" id="MBY4891653.1"/>
    </source>
</evidence>
<keyword evidence="4" id="KW-1185">Reference proteome</keyword>
<feature type="signal peptide" evidence="1">
    <location>
        <begin position="1"/>
        <end position="16"/>
    </location>
</feature>
<dbReference type="RefSeq" id="WP_257891506.1">
    <property type="nucleotide sequence ID" value="NZ_JAIMBW010000001.1"/>
</dbReference>
<feature type="chain" id="PRO_5037308679" evidence="1">
    <location>
        <begin position="17"/>
        <end position="310"/>
    </location>
</feature>
<dbReference type="EMBL" id="JAIMBW010000001">
    <property type="protein sequence ID" value="MBY4891653.1"/>
    <property type="molecule type" value="Genomic_DNA"/>
</dbReference>
<evidence type="ECO:0000313" key="3">
    <source>
        <dbReference type="EMBL" id="QXL88437.1"/>
    </source>
</evidence>
<dbReference type="PROSITE" id="PS51257">
    <property type="entry name" value="PROKAR_LIPOPROTEIN"/>
    <property type="match status" value="1"/>
</dbReference>